<keyword evidence="1" id="KW-0732">Signal</keyword>
<organism evidence="2 3">
    <name type="scientific">Nocardia jiangsuensis</name>
    <dbReference type="NCBI Taxonomy" id="1691563"/>
    <lineage>
        <taxon>Bacteria</taxon>
        <taxon>Bacillati</taxon>
        <taxon>Actinomycetota</taxon>
        <taxon>Actinomycetes</taxon>
        <taxon>Mycobacteriales</taxon>
        <taxon>Nocardiaceae</taxon>
        <taxon>Nocardia</taxon>
    </lineage>
</organism>
<reference evidence="3" key="1">
    <citation type="journal article" date="2019" name="Int. J. Syst. Evol. Microbiol.">
        <title>The Global Catalogue of Microorganisms (GCM) 10K type strain sequencing project: providing services to taxonomists for standard genome sequencing and annotation.</title>
        <authorList>
            <consortium name="The Broad Institute Genomics Platform"/>
            <consortium name="The Broad Institute Genome Sequencing Center for Infectious Disease"/>
            <person name="Wu L."/>
            <person name="Ma J."/>
        </authorList>
    </citation>
    <scope>NUCLEOTIDE SEQUENCE [LARGE SCALE GENOMIC DNA]</scope>
    <source>
        <strain evidence="3">CGMCC 4.7330</strain>
    </source>
</reference>
<protein>
    <recommendedName>
        <fullName evidence="4">DUF5067 domain-containing protein</fullName>
    </recommendedName>
</protein>
<dbReference type="RefSeq" id="WP_378611959.1">
    <property type="nucleotide sequence ID" value="NZ_JBHSAX010000009.1"/>
</dbReference>
<name>A0ABV8DQF6_9NOCA</name>
<evidence type="ECO:0000313" key="2">
    <source>
        <dbReference type="EMBL" id="MFC3962195.1"/>
    </source>
</evidence>
<sequence>MRSRLLAIAAGAAVLLTGCGSPASDPALVSSPTPALGGGFGGIPAAGTHDPRDVVTDPASGMRIAITRVEAVSSISGTVTVLHFRFENPGRDPLPARGWTAPVLTYGPSDMPAAHVVSVSEGYGAEVPGALAPGTGQELKHAYRVNRGDLTSARVSAGAVIWDGDFTR</sequence>
<comment type="caution">
    <text evidence="2">The sequence shown here is derived from an EMBL/GenBank/DDBJ whole genome shotgun (WGS) entry which is preliminary data.</text>
</comment>
<evidence type="ECO:0000313" key="3">
    <source>
        <dbReference type="Proteomes" id="UP001595696"/>
    </source>
</evidence>
<keyword evidence="3" id="KW-1185">Reference proteome</keyword>
<dbReference type="Proteomes" id="UP001595696">
    <property type="component" value="Unassembled WGS sequence"/>
</dbReference>
<gene>
    <name evidence="2" type="ORF">ACFO0B_09390</name>
</gene>
<feature type="signal peptide" evidence="1">
    <location>
        <begin position="1"/>
        <end position="23"/>
    </location>
</feature>
<proteinExistence type="predicted"/>
<dbReference type="EMBL" id="JBHSAX010000009">
    <property type="protein sequence ID" value="MFC3962195.1"/>
    <property type="molecule type" value="Genomic_DNA"/>
</dbReference>
<evidence type="ECO:0008006" key="4">
    <source>
        <dbReference type="Google" id="ProtNLM"/>
    </source>
</evidence>
<feature type="chain" id="PRO_5046634456" description="DUF5067 domain-containing protein" evidence="1">
    <location>
        <begin position="24"/>
        <end position="168"/>
    </location>
</feature>
<accession>A0ABV8DQF6</accession>
<dbReference type="PROSITE" id="PS51257">
    <property type="entry name" value="PROKAR_LIPOPROTEIN"/>
    <property type="match status" value="1"/>
</dbReference>
<evidence type="ECO:0000256" key="1">
    <source>
        <dbReference type="SAM" id="SignalP"/>
    </source>
</evidence>